<dbReference type="PANTHER" id="PTHR37157">
    <property type="entry name" value="PRION-LIKE-(Q/N-RICH) DOMAIN-BEARING PROTEIN 25"/>
    <property type="match status" value="1"/>
</dbReference>
<gene>
    <name evidence="3" type="ORF">CLUMA_CG011974</name>
</gene>
<dbReference type="SUPFAM" id="SSF57184">
    <property type="entry name" value="Growth factor receptor domain"/>
    <property type="match status" value="1"/>
</dbReference>
<feature type="region of interest" description="Disordered" evidence="1">
    <location>
        <begin position="947"/>
        <end position="978"/>
    </location>
</feature>
<keyword evidence="4" id="KW-1185">Reference proteome</keyword>
<dbReference type="AlphaFoldDB" id="A0A1J1IJR2"/>
<keyword evidence="2" id="KW-0732">Signal</keyword>
<name>A0A1J1IJR2_9DIPT</name>
<evidence type="ECO:0000313" key="4">
    <source>
        <dbReference type="Proteomes" id="UP000183832"/>
    </source>
</evidence>
<feature type="signal peptide" evidence="2">
    <location>
        <begin position="1"/>
        <end position="23"/>
    </location>
</feature>
<dbReference type="Proteomes" id="UP000183832">
    <property type="component" value="Unassembled WGS sequence"/>
</dbReference>
<dbReference type="PANTHER" id="PTHR37157:SF4">
    <property type="entry name" value="EB DOMAIN-CONTAINING PROTEIN"/>
    <property type="match status" value="1"/>
</dbReference>
<sequence>MKMREKLVACLLIAACFVCTTKSVPISSQDDKENSLESEIISNSTNGELSDVVEPEVVDPIEDVDKMPDIVEPEIVEPIIIEEVLGNSTDDESSEQAPGELRGSSKLIERNIIIENDNETHYYRGYVDSAANITTVIRLTNVINNTNIVNMPTTLNNTNVNNIHIYQNKTEKKSGKFGLGFTEAGSCCYAVEPKNCKQSTAGLKCQYKRRKVCGVQCTSEVIHPNRNPCGQSQQWPNIGCQPNQLPPSNLGFYPMPMYPPNYPGMYPQMPPSSEFELDDDFPMFPDDEELEDPEQGWIPGRSKCKIVSDNGLQITNCTDKNSEFDHPFARNTASEPIKRSARHSKHSPERQMNSQQYLYPYPVVYQPIYVQPLPVYIPQYYGQQPPSYDYYQQPEPLPLPPMVDREAYYEEHETNEIPSHKRHKKHGKKHRPVVIEFCASFGINQSLYEVSCINYHLSSQHIIVARYLNVTESAEYEDEVTTEAVDDDENHPPPGELTRPRPRPQYPNNDPNCNTNQPNYYPPNQLIIPVPPIINTTILPFEKDEIRLCPIGTFQNGSVCVQNYTNECPEGYTWKNDHCVLSKTICPLNFEWDGRSCVQYQICPHNHVFKHGRCVQPDPQCPTGFIWDGVTCQVADIICQPGSVLRGRECVIETFTCPPGFEANGDECIKPTPMCPPGFTIDESGFCVLTNIRCPQGSTLINGKCQQTVYSCPPDSYRHGNNCYKITTTDNTPTEPSLPCDPSGRPNQPNWSTDRPPCVPQVTNRPGDPILPCDPSRPPTDKTPCYPTVTTRRPTYPTINWIPTRPHRPHPRPPGHCPEGFTLHGKLCYRCPPNYHFCNMKCYKRPIDCVNDESVDADLSGFYPGGGLNINIFTSESRSGSDRGHNIVNHFEPINNTIFNINNVTHPVTLNNVNENNIHIYSDAECADGSIRTIVVKNNETINGCVDVSGKKPSDASTPNPNAESREDTDEDGESSGKCCEVVTPRQCKERRTNEWMCTHRRYKYCGDFCIADRLYLKPHSTTYHNNILTIAPSNPAEAPPLCFGRHCPTIDCSGCTDGSLNCSPHCYTYPCTHKGCTYLDRDKFCEVVGGPLCVDE</sequence>
<organism evidence="3 4">
    <name type="scientific">Clunio marinus</name>
    <dbReference type="NCBI Taxonomy" id="568069"/>
    <lineage>
        <taxon>Eukaryota</taxon>
        <taxon>Metazoa</taxon>
        <taxon>Ecdysozoa</taxon>
        <taxon>Arthropoda</taxon>
        <taxon>Hexapoda</taxon>
        <taxon>Insecta</taxon>
        <taxon>Pterygota</taxon>
        <taxon>Neoptera</taxon>
        <taxon>Endopterygota</taxon>
        <taxon>Diptera</taxon>
        <taxon>Nematocera</taxon>
        <taxon>Chironomoidea</taxon>
        <taxon>Chironomidae</taxon>
        <taxon>Clunio</taxon>
    </lineage>
</organism>
<dbReference type="InterPro" id="IPR009030">
    <property type="entry name" value="Growth_fac_rcpt_cys_sf"/>
</dbReference>
<feature type="chain" id="PRO_5013289367" evidence="2">
    <location>
        <begin position="24"/>
        <end position="1097"/>
    </location>
</feature>
<dbReference type="OrthoDB" id="7250310at2759"/>
<feature type="compositionally biased region" description="Acidic residues" evidence="1">
    <location>
        <begin position="478"/>
        <end position="489"/>
    </location>
</feature>
<evidence type="ECO:0000256" key="1">
    <source>
        <dbReference type="SAM" id="MobiDB-lite"/>
    </source>
</evidence>
<proteinExistence type="predicted"/>
<evidence type="ECO:0000256" key="2">
    <source>
        <dbReference type="SAM" id="SignalP"/>
    </source>
</evidence>
<dbReference type="EMBL" id="CVRI01000048">
    <property type="protein sequence ID" value="CRK98689.1"/>
    <property type="molecule type" value="Genomic_DNA"/>
</dbReference>
<dbReference type="STRING" id="568069.A0A1J1IJR2"/>
<accession>A0A1J1IJR2</accession>
<protein>
    <submittedName>
        <fullName evidence="3">CLUMA_CG011974, isoform A</fullName>
    </submittedName>
</protein>
<feature type="region of interest" description="Disordered" evidence="1">
    <location>
        <begin position="478"/>
        <end position="515"/>
    </location>
</feature>
<evidence type="ECO:0000313" key="3">
    <source>
        <dbReference type="EMBL" id="CRK98689.1"/>
    </source>
</evidence>
<feature type="region of interest" description="Disordered" evidence="1">
    <location>
        <begin position="731"/>
        <end position="774"/>
    </location>
</feature>
<feature type="region of interest" description="Disordered" evidence="1">
    <location>
        <begin position="325"/>
        <end position="351"/>
    </location>
</feature>
<reference evidence="3 4" key="1">
    <citation type="submission" date="2015-04" db="EMBL/GenBank/DDBJ databases">
        <authorList>
            <person name="Syromyatnikov M.Y."/>
            <person name="Popov V.N."/>
        </authorList>
    </citation>
    <scope>NUCLEOTIDE SEQUENCE [LARGE SCALE GENOMIC DNA]</scope>
</reference>